<dbReference type="EMBL" id="OV725081">
    <property type="protein sequence ID" value="CAH1402201.1"/>
    <property type="molecule type" value="Genomic_DNA"/>
</dbReference>
<evidence type="ECO:0000313" key="2">
    <source>
        <dbReference type="EMBL" id="CAH1402201.1"/>
    </source>
</evidence>
<accession>A0A9P0HIL3</accession>
<dbReference type="AlphaFoldDB" id="A0A9P0HIL3"/>
<reference evidence="2" key="1">
    <citation type="submission" date="2022-01" db="EMBL/GenBank/DDBJ databases">
        <authorList>
            <person name="King R."/>
        </authorList>
    </citation>
    <scope>NUCLEOTIDE SEQUENCE</scope>
</reference>
<evidence type="ECO:0008006" key="4">
    <source>
        <dbReference type="Google" id="ProtNLM"/>
    </source>
</evidence>
<keyword evidence="3" id="KW-1185">Reference proteome</keyword>
<feature type="chain" id="PRO_5040451765" description="Neuropeptide" evidence="1">
    <location>
        <begin position="18"/>
        <end position="154"/>
    </location>
</feature>
<protein>
    <recommendedName>
        <fullName evidence="4">Neuropeptide</fullName>
    </recommendedName>
</protein>
<dbReference type="Proteomes" id="UP001152798">
    <property type="component" value="Chromosome 5"/>
</dbReference>
<gene>
    <name evidence="2" type="ORF">NEZAVI_LOCUS11072</name>
</gene>
<evidence type="ECO:0000313" key="3">
    <source>
        <dbReference type="Proteomes" id="UP001152798"/>
    </source>
</evidence>
<feature type="signal peptide" evidence="1">
    <location>
        <begin position="1"/>
        <end position="17"/>
    </location>
</feature>
<organism evidence="2 3">
    <name type="scientific">Nezara viridula</name>
    <name type="common">Southern green stink bug</name>
    <name type="synonym">Cimex viridulus</name>
    <dbReference type="NCBI Taxonomy" id="85310"/>
    <lineage>
        <taxon>Eukaryota</taxon>
        <taxon>Metazoa</taxon>
        <taxon>Ecdysozoa</taxon>
        <taxon>Arthropoda</taxon>
        <taxon>Hexapoda</taxon>
        <taxon>Insecta</taxon>
        <taxon>Pterygota</taxon>
        <taxon>Neoptera</taxon>
        <taxon>Paraneoptera</taxon>
        <taxon>Hemiptera</taxon>
        <taxon>Heteroptera</taxon>
        <taxon>Panheteroptera</taxon>
        <taxon>Pentatomomorpha</taxon>
        <taxon>Pentatomoidea</taxon>
        <taxon>Pentatomidae</taxon>
        <taxon>Pentatominae</taxon>
        <taxon>Nezara</taxon>
    </lineage>
</organism>
<keyword evidence="1" id="KW-0732">Signal</keyword>
<evidence type="ECO:0000256" key="1">
    <source>
        <dbReference type="SAM" id="SignalP"/>
    </source>
</evidence>
<name>A0A9P0HIL3_NEZVI</name>
<sequence>MFFKTLCLAALLALAAASEPNAEFEQNENGPQNSFENYPQQYGYNQGLYPTQFQGPYQYQGYPYQYQGQYPYQYQGQYPYQYQGQYPYQYQGQYPYQYRGQFPFQYQGQYPFQYQGQYPYQFQGPYVYPFQGQNYQNKFPFSGFPYNYYQVAAH</sequence>
<proteinExistence type="predicted"/>